<reference evidence="1" key="1">
    <citation type="submission" date="2023-07" db="EMBL/GenBank/DDBJ databases">
        <title>Chromosome-level Genome Assembly of Striped Snakehead (Channa striata).</title>
        <authorList>
            <person name="Liu H."/>
        </authorList>
    </citation>
    <scope>NUCLEOTIDE SEQUENCE</scope>
    <source>
        <strain evidence="1">Gz</strain>
        <tissue evidence="1">Muscle</tissue>
    </source>
</reference>
<dbReference type="Proteomes" id="UP001187415">
    <property type="component" value="Unassembled WGS sequence"/>
</dbReference>
<keyword evidence="2" id="KW-1185">Reference proteome</keyword>
<dbReference type="AlphaFoldDB" id="A0AA88LUU1"/>
<evidence type="ECO:0000313" key="2">
    <source>
        <dbReference type="Proteomes" id="UP001187415"/>
    </source>
</evidence>
<organism evidence="1 2">
    <name type="scientific">Channa striata</name>
    <name type="common">Snakehead murrel</name>
    <name type="synonym">Ophicephalus striatus</name>
    <dbReference type="NCBI Taxonomy" id="64152"/>
    <lineage>
        <taxon>Eukaryota</taxon>
        <taxon>Metazoa</taxon>
        <taxon>Chordata</taxon>
        <taxon>Craniata</taxon>
        <taxon>Vertebrata</taxon>
        <taxon>Euteleostomi</taxon>
        <taxon>Actinopterygii</taxon>
        <taxon>Neopterygii</taxon>
        <taxon>Teleostei</taxon>
        <taxon>Neoteleostei</taxon>
        <taxon>Acanthomorphata</taxon>
        <taxon>Anabantaria</taxon>
        <taxon>Anabantiformes</taxon>
        <taxon>Channoidei</taxon>
        <taxon>Channidae</taxon>
        <taxon>Channa</taxon>
    </lineage>
</organism>
<accession>A0AA88LUU1</accession>
<protein>
    <submittedName>
        <fullName evidence="1">Uncharacterized protein</fullName>
    </submittedName>
</protein>
<name>A0AA88LUU1_CHASR</name>
<gene>
    <name evidence="1" type="ORF">Q5P01_021533</name>
</gene>
<proteinExistence type="predicted"/>
<dbReference type="EMBL" id="JAUPFM010000017">
    <property type="protein sequence ID" value="KAK2824358.1"/>
    <property type="molecule type" value="Genomic_DNA"/>
</dbReference>
<evidence type="ECO:0000313" key="1">
    <source>
        <dbReference type="EMBL" id="KAK2824358.1"/>
    </source>
</evidence>
<comment type="caution">
    <text evidence="1">The sequence shown here is derived from an EMBL/GenBank/DDBJ whole genome shotgun (WGS) entry which is preliminary data.</text>
</comment>
<sequence length="73" mass="7887">MAAPAQGLRKEAGEEGRRVAGALCFHHIRSLFLTLGDLGGPFIRTEQLSRALPPPPAVSLFAFCVEECKADQH</sequence>